<reference evidence="2" key="1">
    <citation type="submission" date="2021-04" db="EMBL/GenBank/DDBJ databases">
        <title>Proteiniclasticum sedimins sp. nov., an obligate anaerobic bacterium isolated from anaerobic sludge.</title>
        <authorList>
            <person name="Liu J."/>
        </authorList>
    </citation>
    <scope>NUCLEOTIDE SEQUENCE</scope>
    <source>
        <strain evidence="2">BAD-10</strain>
    </source>
</reference>
<dbReference type="RefSeq" id="WP_211802503.1">
    <property type="nucleotide sequence ID" value="NZ_JAGSCS010000020.1"/>
</dbReference>
<feature type="transmembrane region" description="Helical" evidence="1">
    <location>
        <begin position="50"/>
        <end position="71"/>
    </location>
</feature>
<protein>
    <submittedName>
        <fullName evidence="2">Uncharacterized protein</fullName>
    </submittedName>
</protein>
<evidence type="ECO:0000256" key="1">
    <source>
        <dbReference type="SAM" id="Phobius"/>
    </source>
</evidence>
<keyword evidence="1" id="KW-0812">Transmembrane</keyword>
<evidence type="ECO:0000313" key="3">
    <source>
        <dbReference type="Proteomes" id="UP000675379"/>
    </source>
</evidence>
<gene>
    <name evidence="2" type="ORF">KCG48_12240</name>
</gene>
<keyword evidence="1" id="KW-1133">Transmembrane helix</keyword>
<dbReference type="EMBL" id="JAGSCS010000020">
    <property type="protein sequence ID" value="MBR0577084.1"/>
    <property type="molecule type" value="Genomic_DNA"/>
</dbReference>
<sequence length="81" mass="8550">MIRKIMYAVLGGVLFLIVGFVFGLILGALLGGNFFTSFRFGGQQGYEAMGVLGAYLGGGAGLILGALLGYGRAKRREVMEK</sequence>
<evidence type="ECO:0000313" key="2">
    <source>
        <dbReference type="EMBL" id="MBR0577084.1"/>
    </source>
</evidence>
<proteinExistence type="predicted"/>
<keyword evidence="1" id="KW-0472">Membrane</keyword>
<dbReference type="AlphaFoldDB" id="A0A941CT46"/>
<keyword evidence="3" id="KW-1185">Reference proteome</keyword>
<accession>A0A941CT46</accession>
<dbReference type="Proteomes" id="UP000675379">
    <property type="component" value="Unassembled WGS sequence"/>
</dbReference>
<comment type="caution">
    <text evidence="2">The sequence shown here is derived from an EMBL/GenBank/DDBJ whole genome shotgun (WGS) entry which is preliminary data.</text>
</comment>
<organism evidence="2 3">
    <name type="scientific">Proteiniclasticum sediminis</name>
    <dbReference type="NCBI Taxonomy" id="2804028"/>
    <lineage>
        <taxon>Bacteria</taxon>
        <taxon>Bacillati</taxon>
        <taxon>Bacillota</taxon>
        <taxon>Clostridia</taxon>
        <taxon>Eubacteriales</taxon>
        <taxon>Clostridiaceae</taxon>
        <taxon>Proteiniclasticum</taxon>
    </lineage>
</organism>
<feature type="transmembrane region" description="Helical" evidence="1">
    <location>
        <begin position="7"/>
        <end position="30"/>
    </location>
</feature>
<name>A0A941CT46_9CLOT</name>